<feature type="transmembrane region" description="Helical" evidence="7">
    <location>
        <begin position="139"/>
        <end position="169"/>
    </location>
</feature>
<comment type="similarity">
    <text evidence="2 7">Belongs to the MlaE permease family.</text>
</comment>
<keyword evidence="4 7" id="KW-0812">Transmembrane</keyword>
<name>A0A0B6WYK4_9BACT</name>
<keyword evidence="6 7" id="KW-0472">Membrane</keyword>
<feature type="transmembrane region" description="Helical" evidence="7">
    <location>
        <begin position="189"/>
        <end position="208"/>
    </location>
</feature>
<dbReference type="GO" id="GO:0043190">
    <property type="term" value="C:ATP-binding cassette (ABC) transporter complex"/>
    <property type="evidence" value="ECO:0007669"/>
    <property type="project" value="InterPro"/>
</dbReference>
<evidence type="ECO:0000256" key="4">
    <source>
        <dbReference type="ARBA" id="ARBA00022692"/>
    </source>
</evidence>
<reference evidence="8 9" key="1">
    <citation type="submission" date="2013-12" db="EMBL/GenBank/DDBJ databases">
        <authorList>
            <person name="Stott M."/>
        </authorList>
    </citation>
    <scope>NUCLEOTIDE SEQUENCE [LARGE SCALE GENOMIC DNA]</scope>
    <source>
        <strain evidence="8 9">K22</strain>
    </source>
</reference>
<dbReference type="Proteomes" id="UP000031518">
    <property type="component" value="Unassembled WGS sequence"/>
</dbReference>
<evidence type="ECO:0000256" key="1">
    <source>
        <dbReference type="ARBA" id="ARBA00004141"/>
    </source>
</evidence>
<evidence type="ECO:0000256" key="7">
    <source>
        <dbReference type="RuleBase" id="RU362044"/>
    </source>
</evidence>
<feature type="transmembrane region" description="Helical" evidence="7">
    <location>
        <begin position="229"/>
        <end position="251"/>
    </location>
</feature>
<feature type="transmembrane region" description="Helical" evidence="7">
    <location>
        <begin position="7"/>
        <end position="26"/>
    </location>
</feature>
<dbReference type="PANTHER" id="PTHR30188">
    <property type="entry name" value="ABC TRANSPORTER PERMEASE PROTEIN-RELATED"/>
    <property type="match status" value="1"/>
</dbReference>
<evidence type="ECO:0000313" key="9">
    <source>
        <dbReference type="Proteomes" id="UP000031518"/>
    </source>
</evidence>
<dbReference type="InterPro" id="IPR030802">
    <property type="entry name" value="Permease_MalE"/>
</dbReference>
<dbReference type="AlphaFoldDB" id="A0A0B6WYK4"/>
<dbReference type="EMBL" id="CBXV010000007">
    <property type="protein sequence ID" value="CDM66176.1"/>
    <property type="molecule type" value="Genomic_DNA"/>
</dbReference>
<feature type="transmembrane region" description="Helical" evidence="7">
    <location>
        <begin position="41"/>
        <end position="63"/>
    </location>
</feature>
<dbReference type="Pfam" id="PF02405">
    <property type="entry name" value="MlaE"/>
    <property type="match status" value="1"/>
</dbReference>
<gene>
    <name evidence="8" type="ORF">PYK22_02188</name>
</gene>
<dbReference type="GO" id="GO:0005548">
    <property type="term" value="F:phospholipid transporter activity"/>
    <property type="evidence" value="ECO:0007669"/>
    <property type="project" value="TreeGrafter"/>
</dbReference>
<reference evidence="8 9" key="2">
    <citation type="submission" date="2015-01" db="EMBL/GenBank/DDBJ databases">
        <title>Complete genome sequence of Pyrinomonas methylaliphatogenes type strain K22T.</title>
        <authorList>
            <person name="Lee K.C.Y."/>
            <person name="Power J.F."/>
            <person name="Dunfield P.F."/>
            <person name="Morgan X.C."/>
            <person name="Huttenhower C."/>
            <person name="Stott M.B."/>
        </authorList>
    </citation>
    <scope>NUCLEOTIDE SEQUENCE [LARGE SCALE GENOMIC DNA]</scope>
    <source>
        <strain evidence="8 9">K22</strain>
    </source>
</reference>
<organism evidence="8 9">
    <name type="scientific">Pyrinomonas methylaliphatogenes</name>
    <dbReference type="NCBI Taxonomy" id="454194"/>
    <lineage>
        <taxon>Bacteria</taxon>
        <taxon>Pseudomonadati</taxon>
        <taxon>Acidobacteriota</taxon>
        <taxon>Blastocatellia</taxon>
        <taxon>Blastocatellales</taxon>
        <taxon>Pyrinomonadaceae</taxon>
        <taxon>Pyrinomonas</taxon>
    </lineage>
</organism>
<dbReference type="PANTHER" id="PTHR30188:SF4">
    <property type="entry name" value="PROTEIN TRIGALACTOSYLDIACYLGLYCEROL 1, CHLOROPLASTIC"/>
    <property type="match status" value="1"/>
</dbReference>
<sequence>MNIATRVLLEVQEMTLLVVWAARGLLKRPRYFSEWITQLDIIGVGSLTIILLTGFFTGGVLTLQTYPTLKYYGAQDQTGRLVAISLVRELGPVLTALMVTGRIGSAISAELGSMVVSQQIDAMRALGTDPIRKLVTPRLIALLIALPLLTVVADVIGIGGGMIVATTLYDLSANTFFSGVRDGLQYEDILGGVIKPIFFALIIGTVACRQGLKTEGGTVGVGRSTTTAVVLGSILVIIADFFLAKALQVILETPS</sequence>
<evidence type="ECO:0000313" key="8">
    <source>
        <dbReference type="EMBL" id="CDM66176.1"/>
    </source>
</evidence>
<comment type="subcellular location">
    <subcellularLocation>
        <location evidence="1">Membrane</location>
        <topology evidence="1">Multi-pass membrane protein</topology>
    </subcellularLocation>
</comment>
<keyword evidence="3" id="KW-0813">Transport</keyword>
<keyword evidence="5 7" id="KW-1133">Transmembrane helix</keyword>
<protein>
    <submittedName>
        <fullName evidence="8">Conserved hypothetical integral membrane protein</fullName>
    </submittedName>
</protein>
<accession>A0A0B6WYK4</accession>
<evidence type="ECO:0000256" key="2">
    <source>
        <dbReference type="ARBA" id="ARBA00007556"/>
    </source>
</evidence>
<evidence type="ECO:0000256" key="6">
    <source>
        <dbReference type="ARBA" id="ARBA00023136"/>
    </source>
</evidence>
<proteinExistence type="inferred from homology"/>
<dbReference type="OrthoDB" id="9810518at2"/>
<dbReference type="STRING" id="454194.PYK22_02188"/>
<dbReference type="InterPro" id="IPR003453">
    <property type="entry name" value="ABC_MlaE_roteobac"/>
</dbReference>
<evidence type="ECO:0000256" key="3">
    <source>
        <dbReference type="ARBA" id="ARBA00022448"/>
    </source>
</evidence>
<dbReference type="NCBIfam" id="TIGR00056">
    <property type="entry name" value="MlaE family lipid ABC transporter permease subunit"/>
    <property type="match status" value="1"/>
</dbReference>
<keyword evidence="9" id="KW-1185">Reference proteome</keyword>
<evidence type="ECO:0000256" key="5">
    <source>
        <dbReference type="ARBA" id="ARBA00022989"/>
    </source>
</evidence>